<name>A0A9X3TNE7_9BACL</name>
<feature type="region of interest" description="Disordered" evidence="2">
    <location>
        <begin position="471"/>
        <end position="541"/>
    </location>
</feature>
<organism evidence="4 5">
    <name type="scientific">Brevibacillus thermoruber</name>
    <dbReference type="NCBI Taxonomy" id="33942"/>
    <lineage>
        <taxon>Bacteria</taxon>
        <taxon>Bacillati</taxon>
        <taxon>Bacillota</taxon>
        <taxon>Bacilli</taxon>
        <taxon>Bacillales</taxon>
        <taxon>Paenibacillaceae</taxon>
        <taxon>Brevibacillus</taxon>
    </lineage>
</organism>
<dbReference type="AlphaFoldDB" id="A0A9X3TNE7"/>
<protein>
    <submittedName>
        <fullName evidence="4">Uncharacterized protein</fullName>
    </submittedName>
</protein>
<keyword evidence="1" id="KW-0175">Coiled coil</keyword>
<feature type="transmembrane region" description="Helical" evidence="3">
    <location>
        <begin position="58"/>
        <end position="77"/>
    </location>
</feature>
<dbReference type="RefSeq" id="WP_271139561.1">
    <property type="nucleotide sequence ID" value="NZ_JAPYYP010000003.1"/>
</dbReference>
<keyword evidence="3" id="KW-0812">Transmembrane</keyword>
<dbReference type="PANTHER" id="PTHR40903:SF1">
    <property type="entry name" value="HYPHALLY REGULATED CELL WALL PROTEIN 3"/>
    <property type="match status" value="1"/>
</dbReference>
<feature type="coiled-coil region" evidence="1">
    <location>
        <begin position="171"/>
        <end position="261"/>
    </location>
</feature>
<dbReference type="Proteomes" id="UP001151071">
    <property type="component" value="Unassembled WGS sequence"/>
</dbReference>
<keyword evidence="3" id="KW-0472">Membrane</keyword>
<dbReference type="PANTHER" id="PTHR40903">
    <property type="entry name" value="GLYCINE-RICH CELL WALL STRUCTURAL PROTEIN 1-LIKE"/>
    <property type="match status" value="1"/>
</dbReference>
<feature type="compositionally biased region" description="Low complexity" evidence="2">
    <location>
        <begin position="412"/>
        <end position="437"/>
    </location>
</feature>
<sequence>MSTRQQKDELLALLRPIRRRLTVRKLVLRLAAGVVWGLGGSLLVLLIARLVPIPSYKAIAAAVCLLAVAAGAAVAFVRRPDERECALLADRQGLAERVVTALEHRENTSPLAAAQREDAVRRLREALPRVLESIPVLPDAKRPAYAAGCLLSLCLLLLFWLNPQDERLARLAQEREAQAAAQEAVAKLEQEAKAAEGLSDAQKKHLEEILAQAKKALAEADSQTERLQALKTAEKRLDRWKQAEQAKQAALQRLRQSLEQHPGLRQAAASLSSDDRQALVEALRQSAKAVEAMSAKEREDLAEKLQKAAEQLAQAADAAGAEDAARTAEQLKQAAEQLAQGSVQPAMALLQSGLLQAMQQGAQAQQGALLAAQAMAALQQSQIMVAAAGSPSGSAGQAGMGSGTGTAGPAGAGPAVPASGAAGTASSGAGSRQGQGTPADGGAGSAGGNSQAGAGNGFGAGNGSGNGAGSGSGAGAGAGSGQGGVQGPGAGLGAGSHELVTVPSPRIGAEGPTDTVGGPLGAGPSQSRASTTTQVSSGGARPYEEVYGQYAAFARESLEKGKIPGDYQDAVKAYFSSIEP</sequence>
<evidence type="ECO:0000313" key="4">
    <source>
        <dbReference type="EMBL" id="MDA5107578.1"/>
    </source>
</evidence>
<reference evidence="4" key="1">
    <citation type="submission" date="2022-12" db="EMBL/GenBank/DDBJ databases">
        <title>Draft genome sequence of the thermophilic strain Brevibacillus thermoruber HT42, isolated from Los Humeros, Puebla, Mexico, with biotechnological potential.</title>
        <authorList>
            <person name="Lara Sanchez J."/>
            <person name="Solis Palacios R."/>
            <person name="Bustos Baena A.S."/>
            <person name="Ruz Baez A.E."/>
            <person name="Espinosa Luna G."/>
            <person name="Oliart Ros R.M."/>
        </authorList>
    </citation>
    <scope>NUCLEOTIDE SEQUENCE</scope>
    <source>
        <strain evidence="4">HT42</strain>
    </source>
</reference>
<evidence type="ECO:0000313" key="5">
    <source>
        <dbReference type="Proteomes" id="UP001151071"/>
    </source>
</evidence>
<evidence type="ECO:0000256" key="3">
    <source>
        <dbReference type="SAM" id="Phobius"/>
    </source>
</evidence>
<gene>
    <name evidence="4" type="ORF">O3V59_04330</name>
</gene>
<comment type="caution">
    <text evidence="4">The sequence shown here is derived from an EMBL/GenBank/DDBJ whole genome shotgun (WGS) entry which is preliminary data.</text>
</comment>
<feature type="region of interest" description="Disordered" evidence="2">
    <location>
        <begin position="389"/>
        <end position="450"/>
    </location>
</feature>
<accession>A0A9X3TNE7</accession>
<evidence type="ECO:0000256" key="1">
    <source>
        <dbReference type="SAM" id="Coils"/>
    </source>
</evidence>
<feature type="transmembrane region" description="Helical" evidence="3">
    <location>
        <begin position="26"/>
        <end position="52"/>
    </location>
</feature>
<evidence type="ECO:0000256" key="2">
    <source>
        <dbReference type="SAM" id="MobiDB-lite"/>
    </source>
</evidence>
<keyword evidence="5" id="KW-1185">Reference proteome</keyword>
<feature type="coiled-coil region" evidence="1">
    <location>
        <begin position="295"/>
        <end position="341"/>
    </location>
</feature>
<keyword evidence="3" id="KW-1133">Transmembrane helix</keyword>
<feature type="compositionally biased region" description="Gly residues" evidence="2">
    <location>
        <begin position="396"/>
        <end position="411"/>
    </location>
</feature>
<feature type="compositionally biased region" description="Polar residues" evidence="2">
    <location>
        <begin position="524"/>
        <end position="537"/>
    </location>
</feature>
<dbReference type="EMBL" id="JAPYYP010000003">
    <property type="protein sequence ID" value="MDA5107578.1"/>
    <property type="molecule type" value="Genomic_DNA"/>
</dbReference>
<feature type="transmembrane region" description="Helical" evidence="3">
    <location>
        <begin position="144"/>
        <end position="161"/>
    </location>
</feature>
<proteinExistence type="predicted"/>
<feature type="compositionally biased region" description="Gly residues" evidence="2">
    <location>
        <begin position="471"/>
        <end position="494"/>
    </location>
</feature>